<protein>
    <submittedName>
        <fullName evidence="3">Uncharacterized protein</fullName>
    </submittedName>
</protein>
<name>A0A8J2T0G1_9STRA</name>
<feature type="transmembrane region" description="Helical" evidence="2">
    <location>
        <begin position="462"/>
        <end position="490"/>
    </location>
</feature>
<feature type="region of interest" description="Disordered" evidence="1">
    <location>
        <begin position="235"/>
        <end position="258"/>
    </location>
</feature>
<feature type="transmembrane region" description="Helical" evidence="2">
    <location>
        <begin position="215"/>
        <end position="233"/>
    </location>
</feature>
<feature type="region of interest" description="Disordered" evidence="1">
    <location>
        <begin position="499"/>
        <end position="522"/>
    </location>
</feature>
<evidence type="ECO:0000313" key="3">
    <source>
        <dbReference type="EMBL" id="CAH0378681.1"/>
    </source>
</evidence>
<evidence type="ECO:0000256" key="1">
    <source>
        <dbReference type="SAM" id="MobiDB-lite"/>
    </source>
</evidence>
<feature type="transmembrane region" description="Helical" evidence="2">
    <location>
        <begin position="41"/>
        <end position="60"/>
    </location>
</feature>
<proteinExistence type="predicted"/>
<reference evidence="3" key="1">
    <citation type="submission" date="2021-11" db="EMBL/GenBank/DDBJ databases">
        <authorList>
            <consortium name="Genoscope - CEA"/>
            <person name="William W."/>
        </authorList>
    </citation>
    <scope>NUCLEOTIDE SEQUENCE</scope>
</reference>
<feature type="transmembrane region" description="Helical" evidence="2">
    <location>
        <begin position="66"/>
        <end position="94"/>
    </location>
</feature>
<feature type="transmembrane region" description="Helical" evidence="2">
    <location>
        <begin position="101"/>
        <end position="118"/>
    </location>
</feature>
<dbReference type="AlphaFoldDB" id="A0A8J2T0G1"/>
<organism evidence="3 4">
    <name type="scientific">Pelagomonas calceolata</name>
    <dbReference type="NCBI Taxonomy" id="35677"/>
    <lineage>
        <taxon>Eukaryota</taxon>
        <taxon>Sar</taxon>
        <taxon>Stramenopiles</taxon>
        <taxon>Ochrophyta</taxon>
        <taxon>Pelagophyceae</taxon>
        <taxon>Pelagomonadales</taxon>
        <taxon>Pelagomonadaceae</taxon>
        <taxon>Pelagomonas</taxon>
    </lineage>
</organism>
<feature type="transmembrane region" description="Helical" evidence="2">
    <location>
        <begin position="439"/>
        <end position="456"/>
    </location>
</feature>
<evidence type="ECO:0000256" key="2">
    <source>
        <dbReference type="SAM" id="Phobius"/>
    </source>
</evidence>
<evidence type="ECO:0000313" key="4">
    <source>
        <dbReference type="Proteomes" id="UP000789595"/>
    </source>
</evidence>
<comment type="caution">
    <text evidence="3">The sequence shown here is derived from an EMBL/GenBank/DDBJ whole genome shotgun (WGS) entry which is preliminary data.</text>
</comment>
<feature type="region of interest" description="Disordered" evidence="1">
    <location>
        <begin position="1"/>
        <end position="24"/>
    </location>
</feature>
<feature type="transmembrane region" description="Helical" evidence="2">
    <location>
        <begin position="405"/>
        <end position="427"/>
    </location>
</feature>
<keyword evidence="4" id="KW-1185">Reference proteome</keyword>
<keyword evidence="2" id="KW-1133">Transmembrane helix</keyword>
<feature type="transmembrane region" description="Helical" evidence="2">
    <location>
        <begin position="175"/>
        <end position="203"/>
    </location>
</feature>
<dbReference type="Proteomes" id="UP000789595">
    <property type="component" value="Unassembled WGS sequence"/>
</dbReference>
<keyword evidence="2" id="KW-0812">Transmembrane</keyword>
<gene>
    <name evidence="3" type="ORF">PECAL_6P02770</name>
</gene>
<feature type="transmembrane region" description="Helical" evidence="2">
    <location>
        <begin position="298"/>
        <end position="320"/>
    </location>
</feature>
<keyword evidence="2" id="KW-0472">Membrane</keyword>
<dbReference type="EMBL" id="CAKKNE010000006">
    <property type="protein sequence ID" value="CAH0378681.1"/>
    <property type="molecule type" value="Genomic_DNA"/>
</dbReference>
<accession>A0A8J2T0G1</accession>
<feature type="transmembrane region" description="Helical" evidence="2">
    <location>
        <begin position="378"/>
        <end position="399"/>
    </location>
</feature>
<sequence>MISLQSMKRPPSPLQPERESSWRDFREAASERRKRARRRRLDVAFLAVGCAAAELPAGAAPALLPALAACGATFDGLCLVGVAHHVGVAVAAAVGVTSGRIALGAVAVACAVLAAAPLERTESSTLAATLAVARLIGGFSARAAADGLGARVSAAAAAVTTDADEANTASAARKAALIAAAAPTLGASLAFAIALVFSASRAYDDEITAMGTWRYAWSFFGLIVCAATAALPAPPARPRGASESETLGEPVSPPAAPSPVVTRAAVAAVTLDAGLRCASHVGVVVAAAAWPDDQIRGAAVAAAAYIGAVPLGAAIGAVALRCATARDNRRANATETQRRGRLFRLTLPASPRAGRYGSIPARWRTATELRLAAARRRAACVVAIVFCVAALAVASHASGADARTAAVLLGAAVAVACGSLPALAVLCGNANPTASPGSALLRAFPLCIAGLVKSAAASPDAIATAATATAGAALRWFPGFAAAALVFALCARHRTPVVGPPSPPRAPRGYVSFPIPQTPAAP</sequence>